<organism evidence="1 2">
    <name type="scientific">Micavibrio aeruginosavorus</name>
    <dbReference type="NCBI Taxonomy" id="349221"/>
    <lineage>
        <taxon>Bacteria</taxon>
        <taxon>Pseudomonadati</taxon>
        <taxon>Bdellovibrionota</taxon>
        <taxon>Bdellovibrionia</taxon>
        <taxon>Bdellovibrionales</taxon>
        <taxon>Pseudobdellovibrionaceae</taxon>
        <taxon>Micavibrio</taxon>
    </lineage>
</organism>
<evidence type="ECO:0008006" key="3">
    <source>
        <dbReference type="Google" id="ProtNLM"/>
    </source>
</evidence>
<gene>
    <name evidence="1" type="ORF">DI551_05600</name>
</gene>
<dbReference type="EMBL" id="QFQB01000031">
    <property type="protein sequence ID" value="PZQ46153.1"/>
    <property type="molecule type" value="Genomic_DNA"/>
</dbReference>
<evidence type="ECO:0000313" key="1">
    <source>
        <dbReference type="EMBL" id="PZQ46153.1"/>
    </source>
</evidence>
<protein>
    <recommendedName>
        <fullName evidence="3">Restriction alleviation protein, Lar family</fullName>
    </recommendedName>
</protein>
<proteinExistence type="predicted"/>
<dbReference type="Proteomes" id="UP000249417">
    <property type="component" value="Unassembled WGS sequence"/>
</dbReference>
<sequence length="226" mass="25089">MTQAFIRTVVDKESLKKIVASKLRETHPNDDTLGHKIWGVEWAIDMPDYNGAFDGCFRPDIKVEIDGLVVKGAENAEEWSQLNEYRLAAQNDIAPTPPSDMPELLPCPFCGGKAEFQYASDLDDCDVGIIECTNIDCFTNWSPQTREEMTAAYNIRADLLPQPEPCITLSALKALAEGMKKHYNPAISSFAVNMATEKDVEYCDELNKEYNAALDQLVEAAGKECG</sequence>
<dbReference type="AlphaFoldDB" id="A0A2W5PUN8"/>
<comment type="caution">
    <text evidence="1">The sequence shown here is derived from an EMBL/GenBank/DDBJ whole genome shotgun (WGS) entry which is preliminary data.</text>
</comment>
<evidence type="ECO:0000313" key="2">
    <source>
        <dbReference type="Proteomes" id="UP000249417"/>
    </source>
</evidence>
<reference evidence="1 2" key="1">
    <citation type="submission" date="2017-08" db="EMBL/GenBank/DDBJ databases">
        <title>Infants hospitalized years apart are colonized by the same room-sourced microbial strains.</title>
        <authorList>
            <person name="Brooks B."/>
            <person name="Olm M.R."/>
            <person name="Firek B.A."/>
            <person name="Baker R."/>
            <person name="Thomas B.C."/>
            <person name="Morowitz M.J."/>
            <person name="Banfield J.F."/>
        </authorList>
    </citation>
    <scope>NUCLEOTIDE SEQUENCE [LARGE SCALE GENOMIC DNA]</scope>
    <source>
        <strain evidence="1">S2_005_002_R2_29</strain>
    </source>
</reference>
<accession>A0A2W5PUN8</accession>
<name>A0A2W5PUN8_9BACT</name>